<gene>
    <name evidence="2" type="ORF">GCM10011487_48250</name>
</gene>
<evidence type="ECO:0000313" key="2">
    <source>
        <dbReference type="EMBL" id="GFE82825.1"/>
    </source>
</evidence>
<evidence type="ECO:0008006" key="4">
    <source>
        <dbReference type="Google" id="ProtNLM"/>
    </source>
</evidence>
<dbReference type="Proteomes" id="UP000445000">
    <property type="component" value="Unassembled WGS sequence"/>
</dbReference>
<dbReference type="InterPro" id="IPR010870">
    <property type="entry name" value="Porin_O/P"/>
</dbReference>
<evidence type="ECO:0000313" key="3">
    <source>
        <dbReference type="Proteomes" id="UP000445000"/>
    </source>
</evidence>
<dbReference type="EMBL" id="BLJN01000005">
    <property type="protein sequence ID" value="GFE82825.1"/>
    <property type="molecule type" value="Genomic_DNA"/>
</dbReference>
<comment type="caution">
    <text evidence="2">The sequence shown here is derived from an EMBL/GenBank/DDBJ whole genome shotgun (WGS) entry which is preliminary data.</text>
</comment>
<protein>
    <recommendedName>
        <fullName evidence="4">Porin</fullName>
    </recommendedName>
</protein>
<feature type="signal peptide" evidence="1">
    <location>
        <begin position="1"/>
        <end position="21"/>
    </location>
</feature>
<dbReference type="SUPFAM" id="SSF56935">
    <property type="entry name" value="Porins"/>
    <property type="match status" value="1"/>
</dbReference>
<dbReference type="Gene3D" id="2.40.160.10">
    <property type="entry name" value="Porin"/>
    <property type="match status" value="1"/>
</dbReference>
<name>A0A829YHA3_9GAMM</name>
<accession>A0A829YHA3</accession>
<dbReference type="InterPro" id="IPR023614">
    <property type="entry name" value="Porin_dom_sf"/>
</dbReference>
<organism evidence="2 3">
    <name type="scientific">Steroidobacter agaridevorans</name>
    <dbReference type="NCBI Taxonomy" id="2695856"/>
    <lineage>
        <taxon>Bacteria</taxon>
        <taxon>Pseudomonadati</taxon>
        <taxon>Pseudomonadota</taxon>
        <taxon>Gammaproteobacteria</taxon>
        <taxon>Steroidobacterales</taxon>
        <taxon>Steroidobacteraceae</taxon>
        <taxon>Steroidobacter</taxon>
    </lineage>
</organism>
<proteinExistence type="predicted"/>
<feature type="chain" id="PRO_5032965124" description="Porin" evidence="1">
    <location>
        <begin position="22"/>
        <end position="423"/>
    </location>
</feature>
<dbReference type="AlphaFoldDB" id="A0A829YHA3"/>
<keyword evidence="1" id="KW-0732">Signal</keyword>
<sequence>MRVRARWASCLLLTVAAYTAAAEGQDETSERYRTLDAAEADDPGPRRKLVDWNEYEGPYFTMRLGGGFLYDYVAYSQDDDSKEQMTLRPTGQLRDFRLLLKGRFPTLPRLSYTLGYMYDAGIEEWRFRQTGLMLDAPELGGNLFVGRTKEGFSTNKAMVGYHGWANERSAANDAFLPILADGVKWTGWAAGGQFVYNLGWFKDTRSENESFNRNDNQFAARGVWLPLGNGQESPKLLHLALEYRYGEADDGTLRYRSKPESFPAQSYAIDSGSFAAHHSNMYGVETYYRDGPWTFGMEYYFNKVSAPASGDPLFHGGEVFAAWILTGETRPYSARGALFQAVSPSKTVFEGGPGAWEFVLRYSYADLNEPSIRGGRFRRITPMVNWHLSDHVRLELAYGYGVLDRFGLQGATHFFQTRLQLQM</sequence>
<evidence type="ECO:0000256" key="1">
    <source>
        <dbReference type="SAM" id="SignalP"/>
    </source>
</evidence>
<keyword evidence="3" id="KW-1185">Reference proteome</keyword>
<dbReference type="Pfam" id="PF07396">
    <property type="entry name" value="Porin_O_P"/>
    <property type="match status" value="1"/>
</dbReference>
<reference evidence="3" key="1">
    <citation type="submission" date="2020-01" db="EMBL/GenBank/DDBJ databases">
        <title>'Steroidobacter agaridevorans' sp. nov., agar-degrading bacteria isolated from rhizosphere soils.</title>
        <authorList>
            <person name="Ikenaga M."/>
            <person name="Kataoka M."/>
            <person name="Murouchi A."/>
            <person name="Katsuragi S."/>
            <person name="Sakai M."/>
        </authorList>
    </citation>
    <scope>NUCLEOTIDE SEQUENCE [LARGE SCALE GENOMIC DNA]</scope>
    <source>
        <strain evidence="3">YU21-B</strain>
    </source>
</reference>